<evidence type="ECO:0000256" key="1">
    <source>
        <dbReference type="ARBA" id="ARBA00003761"/>
    </source>
</evidence>
<keyword evidence="6 8" id="KW-0275">Fatty acid biosynthesis</keyword>
<keyword evidence="3 8" id="KW-0444">Lipid biosynthesis</keyword>
<dbReference type="UniPathway" id="UPA00094"/>
<evidence type="ECO:0000256" key="4">
    <source>
        <dbReference type="ARBA" id="ARBA00022832"/>
    </source>
</evidence>
<evidence type="ECO:0000259" key="9">
    <source>
        <dbReference type="PROSITE" id="PS50968"/>
    </source>
</evidence>
<dbReference type="EMBL" id="AP014608">
    <property type="protein sequence ID" value="BBA17060.1"/>
    <property type="molecule type" value="Genomic_DNA"/>
</dbReference>
<evidence type="ECO:0000256" key="2">
    <source>
        <dbReference type="ARBA" id="ARBA00005194"/>
    </source>
</evidence>
<dbReference type="GO" id="GO:0003989">
    <property type="term" value="F:acetyl-CoA carboxylase activity"/>
    <property type="evidence" value="ECO:0007669"/>
    <property type="project" value="InterPro"/>
</dbReference>
<keyword evidence="4 8" id="KW-0276">Fatty acid metabolism</keyword>
<dbReference type="GO" id="GO:0006633">
    <property type="term" value="P:fatty acid biosynthetic process"/>
    <property type="evidence" value="ECO:0007669"/>
    <property type="project" value="UniProtKB-UniPathway"/>
</dbReference>
<evidence type="ECO:0000256" key="8">
    <source>
        <dbReference type="RuleBase" id="RU364072"/>
    </source>
</evidence>
<dbReference type="RefSeq" id="WP_119305352.1">
    <property type="nucleotide sequence ID" value="NZ_AP014608.1"/>
</dbReference>
<protein>
    <recommendedName>
        <fullName evidence="8">Biotin carboxyl carrier protein of acetyl-CoA carboxylase</fullName>
    </recommendedName>
</protein>
<comment type="function">
    <text evidence="1 8">This protein is a component of the acetyl coenzyme A carboxylase complex; first, biotin carboxylase catalyzes the carboxylation of the carrier protein and then the transcarboxylase transfers the carboxyl group to form malonyl-CoA.</text>
</comment>
<keyword evidence="7 8" id="KW-0092">Biotin</keyword>
<sequence length="165" mass="19080">MDFKKIKSLIQFISDSNIDEIRIKIENTEIYMKNKELIKKEKYSWNSNFSPTKMSLSSSSSISDSISDFSTDRFCSNTEKEKKNQYLTIKSPMIGTFYRKPHPDQNPFIKIGDKVKIGTKVCVIEAMKLFNDIESEINGKLIKVLVEDATPVDYDQPLFLLDPNY</sequence>
<dbReference type="SUPFAM" id="SSF51230">
    <property type="entry name" value="Single hybrid motif"/>
    <property type="match status" value="1"/>
</dbReference>
<dbReference type="AlphaFoldDB" id="A0A224AKA2"/>
<reference evidence="10 11" key="1">
    <citation type="submission" date="2014-06" db="EMBL/GenBank/DDBJ databases">
        <title>Genome sequence of the intracellular symbiont Blattabacterium cuenoti, strain STAT from the wood feeding cockroach Salganea taiwanensis taiwanensis.</title>
        <authorList>
            <person name="Kinjo Y."/>
            <person name="Ohkuma M."/>
            <person name="Tokuda G."/>
        </authorList>
    </citation>
    <scope>NUCLEOTIDE SEQUENCE [LARGE SCALE GENOMIC DNA]</scope>
    <source>
        <strain evidence="10 11">STAT</strain>
    </source>
</reference>
<keyword evidence="5 8" id="KW-0443">Lipid metabolism</keyword>
<proteinExistence type="predicted"/>
<dbReference type="InterPro" id="IPR011053">
    <property type="entry name" value="Single_hybrid_motif"/>
</dbReference>
<dbReference type="NCBIfam" id="TIGR00531">
    <property type="entry name" value="BCCP"/>
    <property type="match status" value="1"/>
</dbReference>
<dbReference type="CDD" id="cd06850">
    <property type="entry name" value="biotinyl_domain"/>
    <property type="match status" value="1"/>
</dbReference>
<name>A0A224AKA2_9FLAO</name>
<evidence type="ECO:0000256" key="6">
    <source>
        <dbReference type="ARBA" id="ARBA00023160"/>
    </source>
</evidence>
<dbReference type="PANTHER" id="PTHR47597:SF1">
    <property type="entry name" value="IS A MEMBER OF THE PF|00364 BIOTIN-REQUIRING ENZYMES FAMILY-RELATED"/>
    <property type="match status" value="1"/>
</dbReference>
<dbReference type="PRINTS" id="PR01071">
    <property type="entry name" value="ACOABIOTINCC"/>
</dbReference>
<dbReference type="Gene3D" id="2.40.50.100">
    <property type="match status" value="1"/>
</dbReference>
<organism evidence="10 11">
    <name type="scientific">Blattabacterium cuenoti STAT</name>
    <dbReference type="NCBI Taxonomy" id="1457030"/>
    <lineage>
        <taxon>Bacteria</taxon>
        <taxon>Pseudomonadati</taxon>
        <taxon>Bacteroidota</taxon>
        <taxon>Flavobacteriia</taxon>
        <taxon>Flavobacteriales</taxon>
        <taxon>Blattabacteriaceae</taxon>
        <taxon>Blattabacterium</taxon>
    </lineage>
</organism>
<accession>A0A224AKA2</accession>
<dbReference type="Proteomes" id="UP000263619">
    <property type="component" value="Chromosome"/>
</dbReference>
<evidence type="ECO:0000313" key="11">
    <source>
        <dbReference type="Proteomes" id="UP000263619"/>
    </source>
</evidence>
<keyword evidence="11" id="KW-1185">Reference proteome</keyword>
<comment type="pathway">
    <text evidence="2 8">Lipid metabolism; fatty acid biosynthesis.</text>
</comment>
<dbReference type="PROSITE" id="PS00188">
    <property type="entry name" value="BIOTIN"/>
    <property type="match status" value="1"/>
</dbReference>
<dbReference type="InterPro" id="IPR053217">
    <property type="entry name" value="ACC_Biotin_Carrier"/>
</dbReference>
<dbReference type="GO" id="GO:0009317">
    <property type="term" value="C:acetyl-CoA carboxylase complex"/>
    <property type="evidence" value="ECO:0007669"/>
    <property type="project" value="InterPro"/>
</dbReference>
<evidence type="ECO:0000256" key="5">
    <source>
        <dbReference type="ARBA" id="ARBA00023098"/>
    </source>
</evidence>
<evidence type="ECO:0000313" key="10">
    <source>
        <dbReference type="EMBL" id="BBA17060.1"/>
    </source>
</evidence>
<evidence type="ECO:0000256" key="3">
    <source>
        <dbReference type="ARBA" id="ARBA00022516"/>
    </source>
</evidence>
<gene>
    <name evidence="10" type="primary">accB</name>
    <name evidence="10" type="ORF">STAT_122</name>
</gene>
<dbReference type="InterPro" id="IPR001882">
    <property type="entry name" value="Biotin_BS"/>
</dbReference>
<dbReference type="InterPro" id="IPR001249">
    <property type="entry name" value="AcCoA_biotinCC"/>
</dbReference>
<dbReference type="PROSITE" id="PS50968">
    <property type="entry name" value="BIOTINYL_LIPOYL"/>
    <property type="match status" value="1"/>
</dbReference>
<evidence type="ECO:0000256" key="7">
    <source>
        <dbReference type="ARBA" id="ARBA00023267"/>
    </source>
</evidence>
<dbReference type="Pfam" id="PF00364">
    <property type="entry name" value="Biotin_lipoyl"/>
    <property type="match status" value="1"/>
</dbReference>
<dbReference type="OrthoDB" id="9811735at2"/>
<dbReference type="PANTHER" id="PTHR47597">
    <property type="entry name" value="IS A MEMBER OF THE PF|00364 BIOTIN-REQUIRING ENZYMES FAMILY-RELATED"/>
    <property type="match status" value="1"/>
</dbReference>
<dbReference type="InterPro" id="IPR000089">
    <property type="entry name" value="Biotin_lipoyl"/>
</dbReference>
<feature type="domain" description="Lipoyl-binding" evidence="9">
    <location>
        <begin position="86"/>
        <end position="162"/>
    </location>
</feature>